<keyword evidence="4" id="KW-1185">Reference proteome</keyword>
<organism evidence="3 4">
    <name type="scientific">Manduca sexta</name>
    <name type="common">Tobacco hawkmoth</name>
    <name type="synonym">Tobacco hornworm</name>
    <dbReference type="NCBI Taxonomy" id="7130"/>
    <lineage>
        <taxon>Eukaryota</taxon>
        <taxon>Metazoa</taxon>
        <taxon>Ecdysozoa</taxon>
        <taxon>Arthropoda</taxon>
        <taxon>Hexapoda</taxon>
        <taxon>Insecta</taxon>
        <taxon>Pterygota</taxon>
        <taxon>Neoptera</taxon>
        <taxon>Endopterygota</taxon>
        <taxon>Lepidoptera</taxon>
        <taxon>Glossata</taxon>
        <taxon>Ditrysia</taxon>
        <taxon>Bombycoidea</taxon>
        <taxon>Sphingidae</taxon>
        <taxon>Sphinginae</taxon>
        <taxon>Sphingini</taxon>
        <taxon>Manduca</taxon>
    </lineage>
</organism>
<dbReference type="InterPro" id="IPR057191">
    <property type="entry name" value="DUF7869"/>
</dbReference>
<reference evidence="3" key="1">
    <citation type="journal article" date="2016" name="Insect Biochem. Mol. Biol.">
        <title>Multifaceted biological insights from a draft genome sequence of the tobacco hornworm moth, Manduca sexta.</title>
        <authorList>
            <person name="Kanost M.R."/>
            <person name="Arrese E.L."/>
            <person name="Cao X."/>
            <person name="Chen Y.R."/>
            <person name="Chellapilla S."/>
            <person name="Goldsmith M.R."/>
            <person name="Grosse-Wilde E."/>
            <person name="Heckel D.G."/>
            <person name="Herndon N."/>
            <person name="Jiang H."/>
            <person name="Papanicolaou A."/>
            <person name="Qu J."/>
            <person name="Soulages J.L."/>
            <person name="Vogel H."/>
            <person name="Walters J."/>
            <person name="Waterhouse R.M."/>
            <person name="Ahn S.J."/>
            <person name="Almeida F.C."/>
            <person name="An C."/>
            <person name="Aqrawi P."/>
            <person name="Bretschneider A."/>
            <person name="Bryant W.B."/>
            <person name="Bucks S."/>
            <person name="Chao H."/>
            <person name="Chevignon G."/>
            <person name="Christen J.M."/>
            <person name="Clarke D.F."/>
            <person name="Dittmer N.T."/>
            <person name="Ferguson L.C.F."/>
            <person name="Garavelou S."/>
            <person name="Gordon K.H.J."/>
            <person name="Gunaratna R.T."/>
            <person name="Han Y."/>
            <person name="Hauser F."/>
            <person name="He Y."/>
            <person name="Heidel-Fischer H."/>
            <person name="Hirsh A."/>
            <person name="Hu Y."/>
            <person name="Jiang H."/>
            <person name="Kalra D."/>
            <person name="Klinner C."/>
            <person name="Konig C."/>
            <person name="Kovar C."/>
            <person name="Kroll A.R."/>
            <person name="Kuwar S.S."/>
            <person name="Lee S.L."/>
            <person name="Lehman R."/>
            <person name="Li K."/>
            <person name="Li Z."/>
            <person name="Liang H."/>
            <person name="Lovelace S."/>
            <person name="Lu Z."/>
            <person name="Mansfield J.H."/>
            <person name="McCulloch K.J."/>
            <person name="Mathew T."/>
            <person name="Morton B."/>
            <person name="Muzny D.M."/>
            <person name="Neunemann D."/>
            <person name="Ongeri F."/>
            <person name="Pauchet Y."/>
            <person name="Pu L.L."/>
            <person name="Pyrousis I."/>
            <person name="Rao X.J."/>
            <person name="Redding A."/>
            <person name="Roesel C."/>
            <person name="Sanchez-Gracia A."/>
            <person name="Schaack S."/>
            <person name="Shukla A."/>
            <person name="Tetreau G."/>
            <person name="Wang Y."/>
            <person name="Xiong G.H."/>
            <person name="Traut W."/>
            <person name="Walsh T.K."/>
            <person name="Worley K.C."/>
            <person name="Wu D."/>
            <person name="Wu W."/>
            <person name="Wu Y.Q."/>
            <person name="Zhang X."/>
            <person name="Zou Z."/>
            <person name="Zucker H."/>
            <person name="Briscoe A.D."/>
            <person name="Burmester T."/>
            <person name="Clem R.J."/>
            <person name="Feyereisen R."/>
            <person name="Grimmelikhuijzen C.J.P."/>
            <person name="Hamodrakas S.J."/>
            <person name="Hansson B.S."/>
            <person name="Huguet E."/>
            <person name="Jermiin L.S."/>
            <person name="Lan Q."/>
            <person name="Lehman H.K."/>
            <person name="Lorenzen M."/>
            <person name="Merzendorfer H."/>
            <person name="Michalopoulos I."/>
            <person name="Morton D.B."/>
            <person name="Muthukrishnan S."/>
            <person name="Oakeshott J.G."/>
            <person name="Palmer W."/>
            <person name="Park Y."/>
            <person name="Passarelli A.L."/>
            <person name="Rozas J."/>
            <person name="Schwartz L.M."/>
            <person name="Smith W."/>
            <person name="Southgate A."/>
            <person name="Vilcinskas A."/>
            <person name="Vogt R."/>
            <person name="Wang P."/>
            <person name="Werren J."/>
            <person name="Yu X.Q."/>
            <person name="Zhou J.J."/>
            <person name="Brown S.J."/>
            <person name="Scherer S.E."/>
            <person name="Richards S."/>
            <person name="Blissard G.W."/>
        </authorList>
    </citation>
    <scope>NUCLEOTIDE SEQUENCE</scope>
</reference>
<feature type="region of interest" description="Disordered" evidence="1">
    <location>
        <begin position="233"/>
        <end position="297"/>
    </location>
</feature>
<dbReference type="PANTHER" id="PTHR10773:SF19">
    <property type="match status" value="1"/>
</dbReference>
<feature type="compositionally biased region" description="Basic and acidic residues" evidence="1">
    <location>
        <begin position="233"/>
        <end position="244"/>
    </location>
</feature>
<dbReference type="AlphaFoldDB" id="A0A921ZT90"/>
<name>A0A921ZT90_MANSE</name>
<accession>A0A921ZT90</accession>
<dbReference type="OrthoDB" id="6776127at2759"/>
<gene>
    <name evidence="3" type="ORF">O3G_MSEX014049</name>
</gene>
<evidence type="ECO:0000313" key="3">
    <source>
        <dbReference type="EMBL" id="KAG6463737.1"/>
    </source>
</evidence>
<evidence type="ECO:0000259" key="2">
    <source>
        <dbReference type="Pfam" id="PF25273"/>
    </source>
</evidence>
<protein>
    <recommendedName>
        <fullName evidence="2">DUF7869 domain-containing protein</fullName>
    </recommendedName>
</protein>
<evidence type="ECO:0000256" key="1">
    <source>
        <dbReference type="SAM" id="MobiDB-lite"/>
    </source>
</evidence>
<reference evidence="3" key="2">
    <citation type="submission" date="2020-12" db="EMBL/GenBank/DDBJ databases">
        <authorList>
            <person name="Kanost M."/>
        </authorList>
    </citation>
    <scope>NUCLEOTIDE SEQUENCE</scope>
</reference>
<feature type="region of interest" description="Disordered" evidence="1">
    <location>
        <begin position="1"/>
        <end position="54"/>
    </location>
</feature>
<comment type="caution">
    <text evidence="3">The sequence shown here is derived from an EMBL/GenBank/DDBJ whole genome shotgun (WGS) entry which is preliminary data.</text>
</comment>
<feature type="region of interest" description="Disordered" evidence="1">
    <location>
        <begin position="421"/>
        <end position="444"/>
    </location>
</feature>
<dbReference type="Pfam" id="PF25273">
    <property type="entry name" value="DUF7869"/>
    <property type="match status" value="1"/>
</dbReference>
<dbReference type="Proteomes" id="UP000791440">
    <property type="component" value="Unassembled WGS sequence"/>
</dbReference>
<feature type="compositionally biased region" description="Polar residues" evidence="1">
    <location>
        <begin position="25"/>
        <end position="50"/>
    </location>
</feature>
<proteinExistence type="predicted"/>
<feature type="domain" description="DUF7869" evidence="2">
    <location>
        <begin position="611"/>
        <end position="712"/>
    </location>
</feature>
<dbReference type="EMBL" id="JH669027">
    <property type="protein sequence ID" value="KAG6463737.1"/>
    <property type="molecule type" value="Genomic_DNA"/>
</dbReference>
<evidence type="ECO:0000313" key="4">
    <source>
        <dbReference type="Proteomes" id="UP000791440"/>
    </source>
</evidence>
<feature type="compositionally biased region" description="Low complexity" evidence="1">
    <location>
        <begin position="84"/>
        <end position="125"/>
    </location>
</feature>
<feature type="region of interest" description="Disordered" evidence="1">
    <location>
        <begin position="70"/>
        <end position="128"/>
    </location>
</feature>
<dbReference type="PANTHER" id="PTHR10773">
    <property type="entry name" value="DNA-DIRECTED RNA POLYMERASES I, II, AND III SUBUNIT RPABC2"/>
    <property type="match status" value="1"/>
</dbReference>
<sequence length="855" mass="97174">MANRMHSLTELAKEGSALPPFFKNKNLNVSGEMVSSNDIMSNEPSASTSNDSEKDRIILYSTFETGMTIEDHQSASTSKRKRSISTSSTDSSSSSSSSGSSTSSSSSSSNSCSKSSLNSHSVSKSRTFQTTDPICDKVVKLRKPNRLDYEMLGMTVPDNLCPDFNVNNRDDKQTNDDDISVQCDEVIDTDIAGKTSSSPTIFQIMNENNYINEGYGTGIVQDYIDFDKENEEPNNRIVDSDATKDFSAGSDDEYMPPAKTARCSISSSSSTSPAPINSKRGKKRERNEKNWKQNVRKTLKNLGKDYDSKKGDKKEAKRIKSPCSRCKFSCTDKFTNDDRQQIFETYWALGSLQRQRDFLSTCVTIQDITCRRLKNPAKPRNKNSWFSFVKQGQTKRICKTFLLNTLGIGQRTLRTVIEAKSTNSGIPPSDQRGRHGKHQKTSPEVVESVRQHINTVPRVESHYLRANTSREFIDGGLTLAALHRDYENKRKAADKEVATLYMYSQIFNTEFNISFFIPKKDSCNFCESYKHATSDKKIELEQRYRDHLKEKALSRTEKAKDIEISRTPGSNLIVAIYDLQAQLPVPIGNSSAFYYKSKLNCYNFTVTNTKNKSTSCYFWYESLGSKGSTEIGTCVYKFLEQIAEEYPGSDVIFYSDNCCGQQKNRYVFNMYHYAVEKLEITSVCHKFLISGHSQNEGDNAHSLIEKAIKRAKKSGGIYVPDQYINLIRGAKIKGKPFTVQEMHWNSFYDLKFLAEELNVNFSKNIHGEPIKLTELTMIKFTKNSDKYKYKMSFEQDWLEAKLKLTRGRKKTPSNINLRSAYNSKISISETKKNGLLQLLRSNIIPNYYEYFFNNL</sequence>